<dbReference type="Proteomes" id="UP001562425">
    <property type="component" value="Unassembled WGS sequence"/>
</dbReference>
<evidence type="ECO:0000256" key="1">
    <source>
        <dbReference type="SAM" id="MobiDB-lite"/>
    </source>
</evidence>
<keyword evidence="3" id="KW-1185">Reference proteome</keyword>
<accession>A0ABD1DNE7</accession>
<name>A0ABD1DNE7_CULPP</name>
<feature type="compositionally biased region" description="Basic and acidic residues" evidence="1">
    <location>
        <begin position="1"/>
        <end position="13"/>
    </location>
</feature>
<feature type="region of interest" description="Disordered" evidence="1">
    <location>
        <begin position="1"/>
        <end position="31"/>
    </location>
</feature>
<dbReference type="AlphaFoldDB" id="A0ABD1DNE7"/>
<evidence type="ECO:0008006" key="4">
    <source>
        <dbReference type="Google" id="ProtNLM"/>
    </source>
</evidence>
<reference evidence="2 3" key="1">
    <citation type="submission" date="2024-05" db="EMBL/GenBank/DDBJ databases">
        <title>Culex pipiens pipiens assembly and annotation.</title>
        <authorList>
            <person name="Alout H."/>
            <person name="Durand T."/>
        </authorList>
    </citation>
    <scope>NUCLEOTIDE SEQUENCE [LARGE SCALE GENOMIC DNA]</scope>
    <source>
        <strain evidence="2">HA-2024</strain>
        <tissue evidence="2">Whole body</tissue>
    </source>
</reference>
<sequence>MERAIGEKKRKEASPAARFPSSPTIQPSATRGGIRHLVTKLQNGLDVYTQYLTDWKIRVNAEKTQAIPHPNTERLKPTTKLKVLGSEVDWSQVDDRIIKGIAMLKKLYPIINRRSKATLKNKLAIYNMLYGSPV</sequence>
<gene>
    <name evidence="2" type="ORF">pipiens_006739</name>
</gene>
<evidence type="ECO:0000313" key="2">
    <source>
        <dbReference type="EMBL" id="KAL1401283.1"/>
    </source>
</evidence>
<evidence type="ECO:0000313" key="3">
    <source>
        <dbReference type="Proteomes" id="UP001562425"/>
    </source>
</evidence>
<proteinExistence type="predicted"/>
<protein>
    <recommendedName>
        <fullName evidence="4">Reverse transcriptase</fullName>
    </recommendedName>
</protein>
<comment type="caution">
    <text evidence="2">The sequence shown here is derived from an EMBL/GenBank/DDBJ whole genome shotgun (WGS) entry which is preliminary data.</text>
</comment>
<dbReference type="EMBL" id="JBEHCU010004987">
    <property type="protein sequence ID" value="KAL1401283.1"/>
    <property type="molecule type" value="Genomic_DNA"/>
</dbReference>
<organism evidence="2 3">
    <name type="scientific">Culex pipiens pipiens</name>
    <name type="common">Northern house mosquito</name>
    <dbReference type="NCBI Taxonomy" id="38569"/>
    <lineage>
        <taxon>Eukaryota</taxon>
        <taxon>Metazoa</taxon>
        <taxon>Ecdysozoa</taxon>
        <taxon>Arthropoda</taxon>
        <taxon>Hexapoda</taxon>
        <taxon>Insecta</taxon>
        <taxon>Pterygota</taxon>
        <taxon>Neoptera</taxon>
        <taxon>Endopterygota</taxon>
        <taxon>Diptera</taxon>
        <taxon>Nematocera</taxon>
        <taxon>Culicoidea</taxon>
        <taxon>Culicidae</taxon>
        <taxon>Culicinae</taxon>
        <taxon>Culicini</taxon>
        <taxon>Culex</taxon>
        <taxon>Culex</taxon>
    </lineage>
</organism>